<feature type="compositionally biased region" description="Basic residues" evidence="1">
    <location>
        <begin position="355"/>
        <end position="365"/>
    </location>
</feature>
<dbReference type="Gene3D" id="2.30.30.190">
    <property type="entry name" value="CAP Gly-rich-like domain"/>
    <property type="match status" value="1"/>
</dbReference>
<dbReference type="PROSITE" id="PS50245">
    <property type="entry name" value="CAP_GLY_2"/>
    <property type="match status" value="1"/>
</dbReference>
<sequence length="377" mass="42587">MDLQLLKQLRMKREDCLVVIRIKDGQPDPDGRRYLVATRGLSQNAGLGGPFTSQELEMYTVVQPKEARPAFAKVIHDKHLAKLNRVKVMFCEFILTTTSSKLVLFDVRVRVPAREREVRGLSLWIGIELVGSFTGKSNSDGVHRGKRYFTSHQKSALFISIDEIDYMKLVRSATEIQPPDSLVQLIRIEPRLKGSLVGSVPNQVTIEELEDFFCIVLPYPITFTVEFFCKSREGIEIYGRKKHQQNVERLKKLPGVGQVVEYEDCYHVVMMAPEIYPVVRESLRLREEMFKLDQQARPHFSSKPGIETRGSVGGISGCDMAEEQAGSTANAAVCEKAKALLDDETSSVDPSEKVSKKKPKKKKRPGNPFSEQIVFEV</sequence>
<dbReference type="InterPro" id="IPR000938">
    <property type="entry name" value="CAP-Gly_domain"/>
</dbReference>
<feature type="domain" description="CAP-Gly" evidence="2">
    <location>
        <begin position="123"/>
        <end position="160"/>
    </location>
</feature>
<evidence type="ECO:0000256" key="1">
    <source>
        <dbReference type="SAM" id="MobiDB-lite"/>
    </source>
</evidence>
<reference evidence="3 4" key="1">
    <citation type="journal article" date="2016" name="Nat. Commun.">
        <title>Extremotolerant tardigrade genome and improved radiotolerance of human cultured cells by tardigrade-unique protein.</title>
        <authorList>
            <person name="Hashimoto T."/>
            <person name="Horikawa D.D."/>
            <person name="Saito Y."/>
            <person name="Kuwahara H."/>
            <person name="Kozuka-Hata H."/>
            <person name="Shin-I T."/>
            <person name="Minakuchi Y."/>
            <person name="Ohishi K."/>
            <person name="Motoyama A."/>
            <person name="Aizu T."/>
            <person name="Enomoto A."/>
            <person name="Kondo K."/>
            <person name="Tanaka S."/>
            <person name="Hara Y."/>
            <person name="Koshikawa S."/>
            <person name="Sagara H."/>
            <person name="Miura T."/>
            <person name="Yokobori S."/>
            <person name="Miyagawa K."/>
            <person name="Suzuki Y."/>
            <person name="Kubo T."/>
            <person name="Oyama M."/>
            <person name="Kohara Y."/>
            <person name="Fujiyama A."/>
            <person name="Arakawa K."/>
            <person name="Katayama T."/>
            <person name="Toyoda A."/>
            <person name="Kunieda T."/>
        </authorList>
    </citation>
    <scope>NUCLEOTIDE SEQUENCE [LARGE SCALE GENOMIC DNA]</scope>
    <source>
        <strain evidence="3 4">YOKOZUNA-1</strain>
    </source>
</reference>
<name>A0A1D1V2L8_RAMVA</name>
<dbReference type="InterPro" id="IPR036859">
    <property type="entry name" value="CAP-Gly_dom_sf"/>
</dbReference>
<feature type="region of interest" description="Disordered" evidence="1">
    <location>
        <begin position="340"/>
        <end position="377"/>
    </location>
</feature>
<proteinExistence type="predicted"/>
<evidence type="ECO:0000313" key="4">
    <source>
        <dbReference type="Proteomes" id="UP000186922"/>
    </source>
</evidence>
<dbReference type="Proteomes" id="UP000186922">
    <property type="component" value="Unassembled WGS sequence"/>
</dbReference>
<organism evidence="3 4">
    <name type="scientific">Ramazzottius varieornatus</name>
    <name type="common">Water bear</name>
    <name type="synonym">Tardigrade</name>
    <dbReference type="NCBI Taxonomy" id="947166"/>
    <lineage>
        <taxon>Eukaryota</taxon>
        <taxon>Metazoa</taxon>
        <taxon>Ecdysozoa</taxon>
        <taxon>Tardigrada</taxon>
        <taxon>Eutardigrada</taxon>
        <taxon>Parachela</taxon>
        <taxon>Hypsibioidea</taxon>
        <taxon>Ramazzottiidae</taxon>
        <taxon>Ramazzottius</taxon>
    </lineage>
</organism>
<dbReference type="AlphaFoldDB" id="A0A1D1V2L8"/>
<gene>
    <name evidence="3" type="primary">RvY_07554</name>
    <name evidence="3" type="synonym">RvY_07554.1</name>
    <name evidence="3" type="ORF">RvY_07554-1</name>
</gene>
<dbReference type="Pfam" id="PF01302">
    <property type="entry name" value="CAP_GLY"/>
    <property type="match status" value="1"/>
</dbReference>
<protein>
    <recommendedName>
        <fullName evidence="2">CAP-Gly domain-containing protein</fullName>
    </recommendedName>
</protein>
<dbReference type="SMART" id="SM01052">
    <property type="entry name" value="CAP_GLY"/>
    <property type="match status" value="1"/>
</dbReference>
<evidence type="ECO:0000313" key="3">
    <source>
        <dbReference type="EMBL" id="GAU96054.1"/>
    </source>
</evidence>
<keyword evidence="4" id="KW-1185">Reference proteome</keyword>
<evidence type="ECO:0000259" key="2">
    <source>
        <dbReference type="PROSITE" id="PS50245"/>
    </source>
</evidence>
<dbReference type="EMBL" id="BDGG01000003">
    <property type="protein sequence ID" value="GAU96054.1"/>
    <property type="molecule type" value="Genomic_DNA"/>
</dbReference>
<dbReference type="SUPFAM" id="SSF74924">
    <property type="entry name" value="Cap-Gly domain"/>
    <property type="match status" value="1"/>
</dbReference>
<accession>A0A1D1V2L8</accession>
<comment type="caution">
    <text evidence="3">The sequence shown here is derived from an EMBL/GenBank/DDBJ whole genome shotgun (WGS) entry which is preliminary data.</text>
</comment>